<evidence type="ECO:0000256" key="4">
    <source>
        <dbReference type="ARBA" id="ARBA00022989"/>
    </source>
</evidence>
<feature type="domain" description="G-protein coupled receptors family 1 profile" evidence="12">
    <location>
        <begin position="44"/>
        <end position="341"/>
    </location>
</feature>
<evidence type="ECO:0000256" key="10">
    <source>
        <dbReference type="SAM" id="MobiDB-lite"/>
    </source>
</evidence>
<dbReference type="Gene3D" id="1.20.1070.10">
    <property type="entry name" value="Rhodopsin 7-helix transmembrane proteins"/>
    <property type="match status" value="1"/>
</dbReference>
<keyword evidence="4 11" id="KW-1133">Transmembrane helix</keyword>
<feature type="transmembrane region" description="Helical" evidence="11">
    <location>
        <begin position="98"/>
        <end position="119"/>
    </location>
</feature>
<evidence type="ECO:0000256" key="9">
    <source>
        <dbReference type="RuleBase" id="RU000688"/>
    </source>
</evidence>
<keyword evidence="8 9" id="KW-0807">Transducer</keyword>
<dbReference type="PROSITE" id="PS50262">
    <property type="entry name" value="G_PROTEIN_RECEP_F1_2"/>
    <property type="match status" value="1"/>
</dbReference>
<dbReference type="RefSeq" id="XP_031548548.1">
    <property type="nucleotide sequence ID" value="XM_031692688.1"/>
</dbReference>
<evidence type="ECO:0000313" key="13">
    <source>
        <dbReference type="Proteomes" id="UP000515163"/>
    </source>
</evidence>
<evidence type="ECO:0000313" key="16">
    <source>
        <dbReference type="RefSeq" id="XP_031548550.1"/>
    </source>
</evidence>
<accession>A0A6P8GWB8</accession>
<dbReference type="SUPFAM" id="SSF81321">
    <property type="entry name" value="Family A G protein-coupled receptor-like"/>
    <property type="match status" value="1"/>
</dbReference>
<dbReference type="RefSeq" id="XP_031548551.1">
    <property type="nucleotide sequence ID" value="XM_031692691.1"/>
</dbReference>
<dbReference type="InterPro" id="IPR000276">
    <property type="entry name" value="GPCR_Rhodpsn"/>
</dbReference>
<evidence type="ECO:0000313" key="17">
    <source>
        <dbReference type="RefSeq" id="XP_031548551.1"/>
    </source>
</evidence>
<organism evidence="13 15">
    <name type="scientific">Actinia tenebrosa</name>
    <name type="common">Australian red waratah sea anemone</name>
    <dbReference type="NCBI Taxonomy" id="6105"/>
    <lineage>
        <taxon>Eukaryota</taxon>
        <taxon>Metazoa</taxon>
        <taxon>Cnidaria</taxon>
        <taxon>Anthozoa</taxon>
        <taxon>Hexacorallia</taxon>
        <taxon>Actiniaria</taxon>
        <taxon>Actiniidae</taxon>
        <taxon>Actinia</taxon>
    </lineage>
</organism>
<dbReference type="Pfam" id="PF00001">
    <property type="entry name" value="7tm_1"/>
    <property type="match status" value="1"/>
</dbReference>
<keyword evidence="3 9" id="KW-0812">Transmembrane</keyword>
<evidence type="ECO:0000256" key="3">
    <source>
        <dbReference type="ARBA" id="ARBA00022692"/>
    </source>
</evidence>
<protein>
    <submittedName>
        <fullName evidence="14 15">Octopamine receptor beta-2R-like</fullName>
    </submittedName>
</protein>
<feature type="compositionally biased region" description="Polar residues" evidence="10">
    <location>
        <begin position="237"/>
        <end position="246"/>
    </location>
</feature>
<dbReference type="AlphaFoldDB" id="A0A6P8GWB8"/>
<feature type="transmembrane region" description="Helical" evidence="11">
    <location>
        <begin position="324"/>
        <end position="344"/>
    </location>
</feature>
<name>A0A6P8GWB8_ACTTE</name>
<comment type="subcellular location">
    <subcellularLocation>
        <location evidence="1">Cell membrane</location>
        <topology evidence="1">Multi-pass membrane protein</topology>
    </subcellularLocation>
</comment>
<comment type="similarity">
    <text evidence="9">Belongs to the G-protein coupled receptor 1 family.</text>
</comment>
<keyword evidence="7 9" id="KW-0675">Receptor</keyword>
<evidence type="ECO:0000256" key="5">
    <source>
        <dbReference type="ARBA" id="ARBA00023040"/>
    </source>
</evidence>
<keyword evidence="5 9" id="KW-0297">G-protein coupled receptor</keyword>
<evidence type="ECO:0000313" key="15">
    <source>
        <dbReference type="RefSeq" id="XP_031548549.1"/>
    </source>
</evidence>
<dbReference type="PANTHER" id="PTHR24249:SF372">
    <property type="entry name" value="G-PROTEIN COUPLED RECEPTORS FAMILY 1 PROFILE DOMAIN-CONTAINING PROTEIN"/>
    <property type="match status" value="1"/>
</dbReference>
<proteinExistence type="inferred from homology"/>
<dbReference type="GO" id="GO:0004930">
    <property type="term" value="F:G protein-coupled receptor activity"/>
    <property type="evidence" value="ECO:0007669"/>
    <property type="project" value="UniProtKB-KW"/>
</dbReference>
<dbReference type="PANTHER" id="PTHR24249">
    <property type="entry name" value="HISTAMINE RECEPTOR-RELATED G-PROTEIN COUPLED RECEPTOR"/>
    <property type="match status" value="1"/>
</dbReference>
<evidence type="ECO:0000313" key="14">
    <source>
        <dbReference type="RefSeq" id="XP_031548548.1"/>
    </source>
</evidence>
<gene>
    <name evidence="14 15 16 17" type="primary">LOC116286229</name>
</gene>
<keyword evidence="13" id="KW-1185">Reference proteome</keyword>
<feature type="transmembrane region" description="Helical" evidence="11">
    <location>
        <begin position="140"/>
        <end position="163"/>
    </location>
</feature>
<dbReference type="GO" id="GO:0005886">
    <property type="term" value="C:plasma membrane"/>
    <property type="evidence" value="ECO:0007669"/>
    <property type="project" value="UniProtKB-SubCell"/>
</dbReference>
<keyword evidence="6 11" id="KW-0472">Membrane</keyword>
<evidence type="ECO:0000256" key="7">
    <source>
        <dbReference type="ARBA" id="ARBA00023170"/>
    </source>
</evidence>
<evidence type="ECO:0000259" key="12">
    <source>
        <dbReference type="PROSITE" id="PS50262"/>
    </source>
</evidence>
<evidence type="ECO:0000256" key="6">
    <source>
        <dbReference type="ARBA" id="ARBA00023136"/>
    </source>
</evidence>
<feature type="transmembrane region" description="Helical" evidence="11">
    <location>
        <begin position="287"/>
        <end position="309"/>
    </location>
</feature>
<feature type="transmembrane region" description="Helical" evidence="11">
    <location>
        <begin position="65"/>
        <end position="86"/>
    </location>
</feature>
<feature type="region of interest" description="Disordered" evidence="10">
    <location>
        <begin position="224"/>
        <end position="248"/>
    </location>
</feature>
<dbReference type="PRINTS" id="PR00237">
    <property type="entry name" value="GPCRRHODOPSN"/>
</dbReference>
<keyword evidence="2" id="KW-1003">Cell membrane</keyword>
<feature type="unsure residue" description="D or N" evidence="15">
    <location>
        <position position="7"/>
    </location>
</feature>
<evidence type="ECO:0000256" key="11">
    <source>
        <dbReference type="SAM" id="Phobius"/>
    </source>
</evidence>
<feature type="transmembrane region" description="Helical" evidence="11">
    <location>
        <begin position="28"/>
        <end position="53"/>
    </location>
</feature>
<dbReference type="PROSITE" id="PS00237">
    <property type="entry name" value="G_PROTEIN_RECEP_F1_1"/>
    <property type="match status" value="1"/>
</dbReference>
<evidence type="ECO:0000256" key="8">
    <source>
        <dbReference type="ARBA" id="ARBA00023224"/>
    </source>
</evidence>
<dbReference type="OrthoDB" id="6151005at2759"/>
<dbReference type="KEGG" id="aten:116286229"/>
<dbReference type="InterPro" id="IPR017452">
    <property type="entry name" value="GPCR_Rhodpsn_7TM"/>
</dbReference>
<feature type="transmembrane region" description="Helical" evidence="11">
    <location>
        <begin position="175"/>
        <end position="203"/>
    </location>
</feature>
<dbReference type="InterPro" id="IPR050569">
    <property type="entry name" value="TAAR"/>
</dbReference>
<dbReference type="RefSeq" id="XP_031548550.1">
    <property type="nucleotide sequence ID" value="XM_031692690.1"/>
</dbReference>
<sequence>MQNSTFDQYLPPTPSSLGLHAQKEPTQAWYWVIRATVGFITIFNNTLVAVVITTRRRLRNVKSNWFVLSLSLADLLVGVIITAVQLSDAVQLPTLPEIRFVIYDFLMDATILSLCTLSLDRYKAIVSPLRYTNYMTQYRAVVLILCSWCIPLFVALLRITMMFTGIKTEKEREKMFIVVQTIFFVVLPCVTLSVSYFRILLIVRRHNRDEKKIRAQVDYNYSTDSNLHSTTDDESRPPNSNSSVEISSARIGRKRMAIEAIDEEVSESTAARIISGILSPKTDKSSLPAIGVVIILYDCFWALGIYSYVCDSFLDMRVAQDTKHIIWLLILMNSALNPLLYAILKKDIRKEIKAVCPCCKASENGTVEITIEVSQPVPQKENITMSFSSPS</sequence>
<reference evidence="14 15" key="1">
    <citation type="submission" date="2025-04" db="UniProtKB">
        <authorList>
            <consortium name="RefSeq"/>
        </authorList>
    </citation>
    <scope>IDENTIFICATION</scope>
    <source>
        <tissue evidence="14 15">Tentacle</tissue>
    </source>
</reference>
<dbReference type="RefSeq" id="XP_031548549.1">
    <property type="nucleotide sequence ID" value="XM_031692689.1"/>
</dbReference>
<evidence type="ECO:0000256" key="2">
    <source>
        <dbReference type="ARBA" id="ARBA00022475"/>
    </source>
</evidence>
<evidence type="ECO:0000256" key="1">
    <source>
        <dbReference type="ARBA" id="ARBA00004651"/>
    </source>
</evidence>
<dbReference type="Proteomes" id="UP000515163">
    <property type="component" value="Unplaced"/>
</dbReference>